<evidence type="ECO:0000313" key="1">
    <source>
        <dbReference type="EMBL" id="KAL0935873.1"/>
    </source>
</evidence>
<organism evidence="1 2">
    <name type="scientific">Colletotrichum truncatum</name>
    <name type="common">Anthracnose fungus</name>
    <name type="synonym">Colletotrichum capsici</name>
    <dbReference type="NCBI Taxonomy" id="5467"/>
    <lineage>
        <taxon>Eukaryota</taxon>
        <taxon>Fungi</taxon>
        <taxon>Dikarya</taxon>
        <taxon>Ascomycota</taxon>
        <taxon>Pezizomycotina</taxon>
        <taxon>Sordariomycetes</taxon>
        <taxon>Hypocreomycetidae</taxon>
        <taxon>Glomerellales</taxon>
        <taxon>Glomerellaceae</taxon>
        <taxon>Colletotrichum</taxon>
        <taxon>Colletotrichum truncatum species complex</taxon>
    </lineage>
</organism>
<dbReference type="EMBL" id="VUJX02000005">
    <property type="protein sequence ID" value="KAL0935873.1"/>
    <property type="molecule type" value="Genomic_DNA"/>
</dbReference>
<name>A0ACC3YVA2_COLTU</name>
<keyword evidence="2" id="KW-1185">Reference proteome</keyword>
<proteinExistence type="predicted"/>
<comment type="caution">
    <text evidence="1">The sequence shown here is derived from an EMBL/GenBank/DDBJ whole genome shotgun (WGS) entry which is preliminary data.</text>
</comment>
<evidence type="ECO:0000313" key="2">
    <source>
        <dbReference type="Proteomes" id="UP000805649"/>
    </source>
</evidence>
<gene>
    <name evidence="1" type="ORF">CTRU02_208087</name>
</gene>
<sequence>MLDVARKQKKMRTLNLQNPIFKLFQPTVCQLFDYRLTKVQQHGLISRPCGERDPHPRVQSPRQMRGKTKRQR</sequence>
<dbReference type="Proteomes" id="UP000805649">
    <property type="component" value="Unassembled WGS sequence"/>
</dbReference>
<reference evidence="1 2" key="1">
    <citation type="journal article" date="2020" name="Phytopathology">
        <title>Genome Sequence Resources of Colletotrichum truncatum, C. plurivorum, C. musicola, and C. sojae: Four Species Pathogenic to Soybean (Glycine max).</title>
        <authorList>
            <person name="Rogerio F."/>
            <person name="Boufleur T.R."/>
            <person name="Ciampi-Guillardi M."/>
            <person name="Sukno S.A."/>
            <person name="Thon M.R."/>
            <person name="Massola Junior N.S."/>
            <person name="Baroncelli R."/>
        </authorList>
    </citation>
    <scope>NUCLEOTIDE SEQUENCE [LARGE SCALE GENOMIC DNA]</scope>
    <source>
        <strain evidence="1 2">CMES1059</strain>
    </source>
</reference>
<accession>A0ACC3YVA2</accession>
<protein>
    <submittedName>
        <fullName evidence="1">Uncharacterized protein</fullName>
    </submittedName>
</protein>